<dbReference type="GO" id="GO:0008239">
    <property type="term" value="F:dipeptidyl-peptidase activity"/>
    <property type="evidence" value="ECO:0007669"/>
    <property type="project" value="InterPro"/>
</dbReference>
<gene>
    <name evidence="4" type="ORF">SAMN04487947_3316</name>
</gene>
<dbReference type="PANTHER" id="PTHR22946">
    <property type="entry name" value="DIENELACTONE HYDROLASE DOMAIN-CONTAINING PROTEIN-RELATED"/>
    <property type="match status" value="1"/>
</dbReference>
<feature type="domain" description="Xaa-Pro dipeptidyl-peptidase C-terminal" evidence="3">
    <location>
        <begin position="286"/>
        <end position="520"/>
    </location>
</feature>
<dbReference type="GO" id="GO:0016788">
    <property type="term" value="F:hydrolase activity, acting on ester bonds"/>
    <property type="evidence" value="ECO:0007669"/>
    <property type="project" value="UniProtKB-ARBA"/>
</dbReference>
<dbReference type="STRING" id="553469.SAMN04487947_3316"/>
<dbReference type="InterPro" id="IPR050261">
    <property type="entry name" value="FrsA_esterase"/>
</dbReference>
<sequence length="653" mass="71777">MLGSNDVVRHEDVRIPVAGESVAATRYEPAGDGPSPALLMYVPYHHQDGITYGAYDPLNRYLAAAGYEVVVADMVGTGGSTGFIEDPFTRREGTEPAEIVTWLADRPWTTGRVGMFGKSYGGITALDAAAQRPEGLEAIVPIHTPFEGVRNAYTYGGLFEFLTIGMDWLTLMQALDAKPPSNPDADPATMDAWRERLDRLGDREPWLFQFLDAEPHEAYWDDKVIPVERIDVPVLAVDGWRDPYTEDTLRYVDRIDAPTRVLFGPWRHRMPHRGRESAVDFRRQVRRWFDEFLRDEDHGVLDHPEFRVWTELDGGGTTAGRWRGLDRWPTLSTEDADTVAFALSPGGLVSPAEYDGEGFEETYEFDPTVGLSSTDPYGATVAPSATNDDDARSLTFDSQPLETAVELTGTGAASLPLESAVADPTVVVRVVDVAPDGSGTLVTRGAVRGQYRDGIDESKPLTPGEEYDLSVPLAPKSHVFEAGHRVRVAVGSSMFPELLPTPESGSFTLRSRPDDPATVAFPGRRLERVAFDDAVRMAPPDDSLPASPERASGASSWVTAREHVSGEARVEKANELTVDLPHGTLSRDATFEASVDEDDPGSASARNELRLTVENGYGAFEVRASNYISRSFCRVRTEVTHDGDPVFERTWTR</sequence>
<organism evidence="4 5">
    <name type="scientific">Halogeometricum rufum</name>
    <dbReference type="NCBI Taxonomy" id="553469"/>
    <lineage>
        <taxon>Archaea</taxon>
        <taxon>Methanobacteriati</taxon>
        <taxon>Methanobacteriota</taxon>
        <taxon>Stenosarchaea group</taxon>
        <taxon>Halobacteria</taxon>
        <taxon>Halobacteriales</taxon>
        <taxon>Haloferacaceae</taxon>
        <taxon>Halogeometricum</taxon>
    </lineage>
</organism>
<dbReference type="Pfam" id="PF02129">
    <property type="entry name" value="Peptidase_S15"/>
    <property type="match status" value="1"/>
</dbReference>
<dbReference type="InterPro" id="IPR029058">
    <property type="entry name" value="AB_hydrolase_fold"/>
</dbReference>
<dbReference type="InterPro" id="IPR008979">
    <property type="entry name" value="Galactose-bd-like_sf"/>
</dbReference>
<reference evidence="5" key="1">
    <citation type="submission" date="2016-10" db="EMBL/GenBank/DDBJ databases">
        <authorList>
            <person name="Varghese N."/>
            <person name="Submissions S."/>
        </authorList>
    </citation>
    <scope>NUCLEOTIDE SEQUENCE [LARGE SCALE GENOMIC DNA]</scope>
    <source>
        <strain evidence="5">CGMCC 1.7736</strain>
    </source>
</reference>
<dbReference type="AlphaFoldDB" id="A0A1I6IIK4"/>
<protein>
    <recommendedName>
        <fullName evidence="3">Xaa-Pro dipeptidyl-peptidase C-terminal domain-containing protein</fullName>
    </recommendedName>
</protein>
<dbReference type="PANTHER" id="PTHR22946:SF9">
    <property type="entry name" value="POLYKETIDE TRANSFERASE AF380"/>
    <property type="match status" value="1"/>
</dbReference>
<dbReference type="Pfam" id="PF08530">
    <property type="entry name" value="PepX_C"/>
    <property type="match status" value="1"/>
</dbReference>
<dbReference type="InterPro" id="IPR013736">
    <property type="entry name" value="Xaa-Pro_dipept_C"/>
</dbReference>
<dbReference type="SMART" id="SM00939">
    <property type="entry name" value="PepX_C"/>
    <property type="match status" value="1"/>
</dbReference>
<name>A0A1I6IIK4_9EURY</name>
<dbReference type="Proteomes" id="UP000198531">
    <property type="component" value="Unassembled WGS sequence"/>
</dbReference>
<evidence type="ECO:0000259" key="3">
    <source>
        <dbReference type="SMART" id="SM00939"/>
    </source>
</evidence>
<dbReference type="Gene3D" id="3.40.50.1820">
    <property type="entry name" value="alpha/beta hydrolase"/>
    <property type="match status" value="1"/>
</dbReference>
<keyword evidence="5" id="KW-1185">Reference proteome</keyword>
<dbReference type="InterPro" id="IPR000383">
    <property type="entry name" value="Xaa-Pro-like_dom"/>
</dbReference>
<dbReference type="InterPro" id="IPR005674">
    <property type="entry name" value="CocE/Ser_esterase"/>
</dbReference>
<keyword evidence="1" id="KW-0378">Hydrolase</keyword>
<evidence type="ECO:0000313" key="4">
    <source>
        <dbReference type="EMBL" id="SFR66494.1"/>
    </source>
</evidence>
<accession>A0A1I6IIK4</accession>
<dbReference type="OrthoDB" id="189882at2157"/>
<dbReference type="NCBIfam" id="TIGR00976">
    <property type="entry name" value="CocE_NonD"/>
    <property type="match status" value="1"/>
</dbReference>
<evidence type="ECO:0000256" key="1">
    <source>
        <dbReference type="ARBA" id="ARBA00022801"/>
    </source>
</evidence>
<evidence type="ECO:0000313" key="5">
    <source>
        <dbReference type="Proteomes" id="UP000198531"/>
    </source>
</evidence>
<proteinExistence type="predicted"/>
<feature type="region of interest" description="Disordered" evidence="2">
    <location>
        <begin position="538"/>
        <end position="568"/>
    </location>
</feature>
<dbReference type="Gene3D" id="1.10.3020.10">
    <property type="entry name" value="alpha-amino acid ester hydrolase ( Helical cap domain)"/>
    <property type="match status" value="1"/>
</dbReference>
<dbReference type="SUPFAM" id="SSF53474">
    <property type="entry name" value="alpha/beta-Hydrolases"/>
    <property type="match status" value="1"/>
</dbReference>
<dbReference type="SUPFAM" id="SSF49785">
    <property type="entry name" value="Galactose-binding domain-like"/>
    <property type="match status" value="1"/>
</dbReference>
<dbReference type="EMBL" id="FOYT01000003">
    <property type="protein sequence ID" value="SFR66494.1"/>
    <property type="molecule type" value="Genomic_DNA"/>
</dbReference>
<dbReference type="RefSeq" id="WP_089809647.1">
    <property type="nucleotide sequence ID" value="NZ_FOYT01000003.1"/>
</dbReference>
<dbReference type="Gene3D" id="2.60.120.260">
    <property type="entry name" value="Galactose-binding domain-like"/>
    <property type="match status" value="1"/>
</dbReference>
<evidence type="ECO:0000256" key="2">
    <source>
        <dbReference type="SAM" id="MobiDB-lite"/>
    </source>
</evidence>